<evidence type="ECO:0000313" key="9">
    <source>
        <dbReference type="EMBL" id="MBB5837419.1"/>
    </source>
</evidence>
<dbReference type="NCBIfam" id="TIGR01727">
    <property type="entry name" value="oligo_HPY"/>
    <property type="match status" value="1"/>
</dbReference>
<dbReference type="FunFam" id="3.40.50.300:FF:000016">
    <property type="entry name" value="Oligopeptide ABC transporter ATP-binding component"/>
    <property type="match status" value="1"/>
</dbReference>
<dbReference type="InterPro" id="IPR013563">
    <property type="entry name" value="Oligopep_ABC_C"/>
</dbReference>
<dbReference type="PANTHER" id="PTHR43297:SF2">
    <property type="entry name" value="DIPEPTIDE TRANSPORT ATP-BINDING PROTEIN DPPD"/>
    <property type="match status" value="1"/>
</dbReference>
<dbReference type="GO" id="GO:0015833">
    <property type="term" value="P:peptide transport"/>
    <property type="evidence" value="ECO:0007669"/>
    <property type="project" value="InterPro"/>
</dbReference>
<keyword evidence="4" id="KW-1003">Cell membrane</keyword>
<organism evidence="9 10">
    <name type="scientific">Kribbella italica</name>
    <dbReference type="NCBI Taxonomy" id="1540520"/>
    <lineage>
        <taxon>Bacteria</taxon>
        <taxon>Bacillati</taxon>
        <taxon>Actinomycetota</taxon>
        <taxon>Actinomycetes</taxon>
        <taxon>Propionibacteriales</taxon>
        <taxon>Kribbellaceae</taxon>
        <taxon>Kribbella</taxon>
    </lineage>
</organism>
<dbReference type="InterPro" id="IPR017871">
    <property type="entry name" value="ABC_transporter-like_CS"/>
</dbReference>
<evidence type="ECO:0000259" key="8">
    <source>
        <dbReference type="PROSITE" id="PS50893"/>
    </source>
</evidence>
<dbReference type="Pfam" id="PF00005">
    <property type="entry name" value="ABC_tran"/>
    <property type="match status" value="1"/>
</dbReference>
<evidence type="ECO:0000313" key="10">
    <source>
        <dbReference type="Proteomes" id="UP000549971"/>
    </source>
</evidence>
<dbReference type="PROSITE" id="PS50893">
    <property type="entry name" value="ABC_TRANSPORTER_2"/>
    <property type="match status" value="1"/>
</dbReference>
<dbReference type="GO" id="GO:0005524">
    <property type="term" value="F:ATP binding"/>
    <property type="evidence" value="ECO:0007669"/>
    <property type="project" value="UniProtKB-KW"/>
</dbReference>
<dbReference type="RefSeq" id="WP_184797427.1">
    <property type="nucleotide sequence ID" value="NZ_JACHMY010000001.1"/>
</dbReference>
<gene>
    <name evidence="9" type="ORF">HDA39_004153</name>
</gene>
<dbReference type="PANTHER" id="PTHR43297">
    <property type="entry name" value="OLIGOPEPTIDE TRANSPORT ATP-BINDING PROTEIN APPD"/>
    <property type="match status" value="1"/>
</dbReference>
<keyword evidence="7" id="KW-0472">Membrane</keyword>
<sequence>MSTTASTEPTKPAGTRDPEAFLEVRDLQVRFPTDDGLVRAVNGLSFSLRPGETLGIVGESGSGKSVTSLAIMGLHKGSRAQVEGEIWLDGDELVSMRVEEMRRLRGNKVSMIFQDPLSAMHPFYRIGDQLVEAYLVHNDVSKAVAKKRAIDMLDRVGIPSPASRFHDYPHQFSGGMRQRAMIAMALMCDPRLLIADEPTTALDVTVQAQILDLMNDLQKEFNSAIIIITHDLGVVAQMAEKLVVMYGGRVVEAGDVRDIFYRPEHPYTWGLLGSIPRITGGGDRLKSIKGSPPSLINLPTGCPFHPRCDFRGKVPGDLCVTDVPELLQIGGGPHASRCHIDSPERQRLFTEQIKPAL</sequence>
<dbReference type="InterPro" id="IPR003439">
    <property type="entry name" value="ABC_transporter-like_ATP-bd"/>
</dbReference>
<dbReference type="GO" id="GO:0016887">
    <property type="term" value="F:ATP hydrolysis activity"/>
    <property type="evidence" value="ECO:0007669"/>
    <property type="project" value="InterPro"/>
</dbReference>
<evidence type="ECO:0000256" key="4">
    <source>
        <dbReference type="ARBA" id="ARBA00022475"/>
    </source>
</evidence>
<keyword evidence="3" id="KW-0813">Transport</keyword>
<dbReference type="InterPro" id="IPR050388">
    <property type="entry name" value="ABC_Ni/Peptide_Import"/>
</dbReference>
<evidence type="ECO:0000256" key="6">
    <source>
        <dbReference type="ARBA" id="ARBA00022840"/>
    </source>
</evidence>
<dbReference type="Pfam" id="PF08352">
    <property type="entry name" value="oligo_HPY"/>
    <property type="match status" value="1"/>
</dbReference>
<keyword evidence="5" id="KW-0547">Nucleotide-binding</keyword>
<accession>A0A7W9MV44</accession>
<evidence type="ECO:0000256" key="5">
    <source>
        <dbReference type="ARBA" id="ARBA00022741"/>
    </source>
</evidence>
<evidence type="ECO:0000256" key="3">
    <source>
        <dbReference type="ARBA" id="ARBA00022448"/>
    </source>
</evidence>
<dbReference type="SUPFAM" id="SSF52540">
    <property type="entry name" value="P-loop containing nucleoside triphosphate hydrolases"/>
    <property type="match status" value="1"/>
</dbReference>
<keyword evidence="6 9" id="KW-0067">ATP-binding</keyword>
<evidence type="ECO:0000256" key="7">
    <source>
        <dbReference type="ARBA" id="ARBA00023136"/>
    </source>
</evidence>
<evidence type="ECO:0000256" key="2">
    <source>
        <dbReference type="ARBA" id="ARBA00005417"/>
    </source>
</evidence>
<reference evidence="9 10" key="1">
    <citation type="submission" date="2020-08" db="EMBL/GenBank/DDBJ databases">
        <title>Sequencing the genomes of 1000 actinobacteria strains.</title>
        <authorList>
            <person name="Klenk H.-P."/>
        </authorList>
    </citation>
    <scope>NUCLEOTIDE SEQUENCE [LARGE SCALE GENOMIC DNA]</scope>
    <source>
        <strain evidence="9 10">DSM 28967</strain>
    </source>
</reference>
<dbReference type="InterPro" id="IPR003593">
    <property type="entry name" value="AAA+_ATPase"/>
</dbReference>
<dbReference type="Proteomes" id="UP000549971">
    <property type="component" value="Unassembled WGS sequence"/>
</dbReference>
<comment type="subcellular location">
    <subcellularLocation>
        <location evidence="1">Cell membrane</location>
        <topology evidence="1">Peripheral membrane protein</topology>
    </subcellularLocation>
</comment>
<evidence type="ECO:0000256" key="1">
    <source>
        <dbReference type="ARBA" id="ARBA00004202"/>
    </source>
</evidence>
<dbReference type="InterPro" id="IPR027417">
    <property type="entry name" value="P-loop_NTPase"/>
</dbReference>
<dbReference type="GO" id="GO:0005886">
    <property type="term" value="C:plasma membrane"/>
    <property type="evidence" value="ECO:0007669"/>
    <property type="project" value="UniProtKB-SubCell"/>
</dbReference>
<dbReference type="AlphaFoldDB" id="A0A7W9MV44"/>
<comment type="caution">
    <text evidence="9">The sequence shown here is derived from an EMBL/GenBank/DDBJ whole genome shotgun (WGS) entry which is preliminary data.</text>
</comment>
<dbReference type="Gene3D" id="3.40.50.300">
    <property type="entry name" value="P-loop containing nucleotide triphosphate hydrolases"/>
    <property type="match status" value="1"/>
</dbReference>
<keyword evidence="10" id="KW-1185">Reference proteome</keyword>
<dbReference type="CDD" id="cd03257">
    <property type="entry name" value="ABC_NikE_OppD_transporters"/>
    <property type="match status" value="1"/>
</dbReference>
<comment type="similarity">
    <text evidence="2">Belongs to the ABC transporter superfamily.</text>
</comment>
<proteinExistence type="inferred from homology"/>
<dbReference type="PROSITE" id="PS00211">
    <property type="entry name" value="ABC_TRANSPORTER_1"/>
    <property type="match status" value="1"/>
</dbReference>
<protein>
    <submittedName>
        <fullName evidence="9">Peptide/nickel transport system ATP-binding protein</fullName>
    </submittedName>
</protein>
<name>A0A7W9MV44_9ACTN</name>
<dbReference type="SMART" id="SM00382">
    <property type="entry name" value="AAA"/>
    <property type="match status" value="1"/>
</dbReference>
<feature type="domain" description="ABC transporter" evidence="8">
    <location>
        <begin position="22"/>
        <end position="272"/>
    </location>
</feature>
<dbReference type="EMBL" id="JACHMY010000001">
    <property type="protein sequence ID" value="MBB5837419.1"/>
    <property type="molecule type" value="Genomic_DNA"/>
</dbReference>